<feature type="region of interest" description="Disordered" evidence="1">
    <location>
        <begin position="1"/>
        <end position="35"/>
    </location>
</feature>
<evidence type="ECO:0000313" key="3">
    <source>
        <dbReference type="Proteomes" id="UP000275480"/>
    </source>
</evidence>
<gene>
    <name evidence="2" type="ORF">CA14_002952</name>
</gene>
<evidence type="ECO:0000313" key="2">
    <source>
        <dbReference type="EMBL" id="RMZ42749.1"/>
    </source>
</evidence>
<dbReference type="AlphaFoldDB" id="A0AB74C7U8"/>
<protein>
    <submittedName>
        <fullName evidence="2">Uncharacterized protein</fullName>
    </submittedName>
</protein>
<dbReference type="EMBL" id="QQZZ01000104">
    <property type="protein sequence ID" value="RMZ42749.1"/>
    <property type="molecule type" value="Genomic_DNA"/>
</dbReference>
<sequence length="303" mass="35737">MTIPYRSRRPTPRTRMQRQQTGDRHKTRRSRVGVKTDTPSMKLLERITMNIAIQEALTCTTCTIDPPAPTSGGDPGSEIDGLDEDVSFATEQRAWREESPLGTVVAAGIEEETLLTTPTPAFTSGYERLMTPSQIELYEERIDRFISQDPDRDKELARYYVDYHIHVHYMSHRGMLSLCRDNDDRDELKKWMWGLRKYEEIERMAGKSDLQIPDFSIPDKAPWPDDCDLMEHEEGLWRKWEPSRQRQVQRSKFKWKKIMKEREKQRQSHFVQLRLAHQKCKVQKVNIYWGRGILREVALDSPW</sequence>
<organism evidence="2 3">
    <name type="scientific">Aspergillus flavus</name>
    <dbReference type="NCBI Taxonomy" id="5059"/>
    <lineage>
        <taxon>Eukaryota</taxon>
        <taxon>Fungi</taxon>
        <taxon>Dikarya</taxon>
        <taxon>Ascomycota</taxon>
        <taxon>Pezizomycotina</taxon>
        <taxon>Eurotiomycetes</taxon>
        <taxon>Eurotiomycetidae</taxon>
        <taxon>Eurotiales</taxon>
        <taxon>Aspergillaceae</taxon>
        <taxon>Aspergillus</taxon>
        <taxon>Aspergillus subgen. Circumdati</taxon>
    </lineage>
</organism>
<accession>A0AB74C7U8</accession>
<proteinExistence type="predicted"/>
<name>A0AB74C7U8_ASPFL</name>
<comment type="caution">
    <text evidence="2">The sequence shown here is derived from an EMBL/GenBank/DDBJ whole genome shotgun (WGS) entry which is preliminary data.</text>
</comment>
<evidence type="ECO:0000256" key="1">
    <source>
        <dbReference type="SAM" id="MobiDB-lite"/>
    </source>
</evidence>
<dbReference type="Proteomes" id="UP000275480">
    <property type="component" value="Unassembled WGS sequence"/>
</dbReference>
<feature type="compositionally biased region" description="Basic residues" evidence="1">
    <location>
        <begin position="1"/>
        <end position="16"/>
    </location>
</feature>
<reference evidence="2 3" key="1">
    <citation type="submission" date="2018-07" db="EMBL/GenBank/DDBJ databases">
        <title>Identification of spontaneous genetic mutation associated with occurrence of a yellow conidial color mutant of Aspergillus flavus.</title>
        <authorList>
            <person name="Chang P.-K."/>
            <person name="Mack B.M."/>
            <person name="Scharfenstein L."/>
            <person name="Gilbert M.K."/>
        </authorList>
    </citation>
    <scope>NUCLEOTIDE SEQUENCE [LARGE SCALE GENOMIC DNA]</scope>
    <source>
        <strain evidence="2 3">CA14</strain>
    </source>
</reference>